<dbReference type="RefSeq" id="WP_110143635.1">
    <property type="nucleotide sequence ID" value="NZ_QHJG01000030.1"/>
</dbReference>
<reference evidence="1 3" key="1">
    <citation type="submission" date="2018-05" db="EMBL/GenBank/DDBJ databases">
        <title>Legionella qingyii sp.nov., whole genome shotgun sequence.</title>
        <authorList>
            <person name="Wu H."/>
            <person name="Zhu Q."/>
            <person name="Hu C."/>
        </authorList>
    </citation>
    <scope>NUCLEOTIDE SEQUENCE [LARGE SCALE GENOMIC DNA]</scope>
    <source>
        <strain evidence="1 3">HEB18</strain>
    </source>
</reference>
<gene>
    <name evidence="1" type="ORF">DGG96_15940</name>
    <name evidence="2" type="ORF">ELY20_14575</name>
</gene>
<evidence type="ECO:0000313" key="1">
    <source>
        <dbReference type="EMBL" id="PWY54647.1"/>
    </source>
</evidence>
<dbReference type="AlphaFoldDB" id="A0A317U1H8"/>
<sequence>MIVLMSNSKENRTAATNLQQLTHFDVVTLDQLTDLNKAKEPLLLVDVDANDKFLRYLEPVSFAKALLKQQLSAQIQSVVFLISDNNKHKNLFEFARPFLACLEQAFNHPVIAYIPSDLNYYATVLVAPEEQNSNWQVYGIDIEDFPKGASLNLELFQGIKGKHLLWEGPNILEWIVTDNKAISSSPAVAENLRFHL</sequence>
<dbReference type="OrthoDB" id="5652054at2"/>
<comment type="caution">
    <text evidence="1">The sequence shown here is derived from an EMBL/GenBank/DDBJ whole genome shotgun (WGS) entry which is preliminary data.</text>
</comment>
<evidence type="ECO:0000313" key="4">
    <source>
        <dbReference type="Proteomes" id="UP000287374"/>
    </source>
</evidence>
<keyword evidence="4" id="KW-1185">Reference proteome</keyword>
<dbReference type="Proteomes" id="UP000247152">
    <property type="component" value="Unassembled WGS sequence"/>
</dbReference>
<evidence type="ECO:0000313" key="3">
    <source>
        <dbReference type="Proteomes" id="UP000247152"/>
    </source>
</evidence>
<dbReference type="Proteomes" id="UP000287374">
    <property type="component" value="Unassembled WGS sequence"/>
</dbReference>
<accession>A0A317U1H8</accession>
<dbReference type="EMBL" id="RZGX01000023">
    <property type="protein sequence ID" value="RUR20485.1"/>
    <property type="molecule type" value="Genomic_DNA"/>
</dbReference>
<name>A0A317U1H8_9GAMM</name>
<dbReference type="EMBL" id="QHJG01000030">
    <property type="protein sequence ID" value="PWY54647.1"/>
    <property type="molecule type" value="Genomic_DNA"/>
</dbReference>
<reference evidence="2 4" key="2">
    <citation type="submission" date="2018-12" db="EMBL/GenBank/DDBJ databases">
        <title>Legionella sp,whole genome shotgun sequence.</title>
        <authorList>
            <person name="Wu H."/>
        </authorList>
    </citation>
    <scope>NUCLEOTIDE SEQUENCE [LARGE SCALE GENOMIC DNA]</scope>
    <source>
        <strain evidence="2">Km489</strain>
        <strain evidence="4">km489</strain>
    </source>
</reference>
<evidence type="ECO:0000313" key="2">
    <source>
        <dbReference type="EMBL" id="RUR20485.1"/>
    </source>
</evidence>
<protein>
    <submittedName>
        <fullName evidence="1">Uncharacterized protein</fullName>
    </submittedName>
</protein>
<organism evidence="1 3">
    <name type="scientific">Legionella qingyii</name>
    <dbReference type="NCBI Taxonomy" id="2184757"/>
    <lineage>
        <taxon>Bacteria</taxon>
        <taxon>Pseudomonadati</taxon>
        <taxon>Pseudomonadota</taxon>
        <taxon>Gammaproteobacteria</taxon>
        <taxon>Legionellales</taxon>
        <taxon>Legionellaceae</taxon>
        <taxon>Legionella</taxon>
    </lineage>
</organism>
<proteinExistence type="predicted"/>